<dbReference type="Pfam" id="PF00510">
    <property type="entry name" value="COX3"/>
    <property type="match status" value="1"/>
</dbReference>
<feature type="transmembrane region" description="Helical" evidence="7">
    <location>
        <begin position="18"/>
        <end position="44"/>
    </location>
</feature>
<feature type="transmembrane region" description="Helical" evidence="7">
    <location>
        <begin position="162"/>
        <end position="179"/>
    </location>
</feature>
<dbReference type="InterPro" id="IPR013833">
    <property type="entry name" value="Cyt_c_oxidase_su3_a-hlx"/>
</dbReference>
<evidence type="ECO:0000256" key="4">
    <source>
        <dbReference type="ARBA" id="ARBA00022989"/>
    </source>
</evidence>
<protein>
    <submittedName>
        <fullName evidence="9">Cytochrome c oxidase subunit 3</fullName>
    </submittedName>
</protein>
<keyword evidence="5 7" id="KW-0472">Membrane</keyword>
<keyword evidence="3 6" id="KW-0812">Transmembrane</keyword>
<feature type="domain" description="Heme-copper oxidase subunit III family profile" evidence="8">
    <location>
        <begin position="20"/>
        <end position="180"/>
    </location>
</feature>
<dbReference type="SUPFAM" id="SSF81452">
    <property type="entry name" value="Cytochrome c oxidase subunit III-like"/>
    <property type="match status" value="1"/>
</dbReference>
<evidence type="ECO:0000259" key="8">
    <source>
        <dbReference type="PROSITE" id="PS50253"/>
    </source>
</evidence>
<feature type="transmembrane region" description="Helical" evidence="7">
    <location>
        <begin position="125"/>
        <end position="150"/>
    </location>
</feature>
<dbReference type="InterPro" id="IPR035973">
    <property type="entry name" value="Cyt_c_oxidase_su3-like_sf"/>
</dbReference>
<name>A0ABS7GS65_9HYPH</name>
<dbReference type="InterPro" id="IPR024791">
    <property type="entry name" value="Cyt_c/ubiquinol_Oxase_su3"/>
</dbReference>
<sequence>MTSIISSRETRDTDSGDLLVWILAWSELVAFGALLTAFVVASALQPETFAAGKARLHHTLPVVNTIVLLASGWFAARAAEQSAVSGRRLMLLLAALGGVVFAGLKCLEYVFEGASLLSGDPFSQLYLLITGFHLTHVAFGSMILVLVAVFPTRENIHLITTLWHVIDIVWLVMFPVIYLL</sequence>
<feature type="transmembrane region" description="Helical" evidence="7">
    <location>
        <begin position="88"/>
        <end position="105"/>
    </location>
</feature>
<dbReference type="InterPro" id="IPR000298">
    <property type="entry name" value="Cyt_c_oxidase-like_su3"/>
</dbReference>
<comment type="caution">
    <text evidence="9">The sequence shown here is derived from an EMBL/GenBank/DDBJ whole genome shotgun (WGS) entry which is preliminary data.</text>
</comment>
<dbReference type="PANTHER" id="PTHR11403:SF6">
    <property type="entry name" value="NITRIC OXIDE REDUCTASE SUBUNIT E"/>
    <property type="match status" value="1"/>
</dbReference>
<keyword evidence="4 7" id="KW-1133">Transmembrane helix</keyword>
<dbReference type="EMBL" id="JAEUAK010000003">
    <property type="protein sequence ID" value="MBW9052527.1"/>
    <property type="molecule type" value="Genomic_DNA"/>
</dbReference>
<feature type="transmembrane region" description="Helical" evidence="7">
    <location>
        <begin position="56"/>
        <end position="76"/>
    </location>
</feature>
<organism evidence="9 10">
    <name type="scientific">Rhizobium mesosinicum</name>
    <dbReference type="NCBI Taxonomy" id="335017"/>
    <lineage>
        <taxon>Bacteria</taxon>
        <taxon>Pseudomonadati</taxon>
        <taxon>Pseudomonadota</taxon>
        <taxon>Alphaproteobacteria</taxon>
        <taxon>Hyphomicrobiales</taxon>
        <taxon>Rhizobiaceae</taxon>
        <taxon>Rhizobium/Agrobacterium group</taxon>
        <taxon>Rhizobium</taxon>
    </lineage>
</organism>
<proteinExistence type="inferred from homology"/>
<evidence type="ECO:0000256" key="3">
    <source>
        <dbReference type="ARBA" id="ARBA00022692"/>
    </source>
</evidence>
<dbReference type="Gene3D" id="1.20.120.80">
    <property type="entry name" value="Cytochrome c oxidase, subunit III, four-helix bundle"/>
    <property type="match status" value="1"/>
</dbReference>
<evidence type="ECO:0000256" key="5">
    <source>
        <dbReference type="ARBA" id="ARBA00023136"/>
    </source>
</evidence>
<reference evidence="9 10" key="1">
    <citation type="journal article" date="2021" name="MBio">
        <title>Poor Competitiveness of Bradyrhizobium in Pigeon Pea Root Colonization in Indian Soils.</title>
        <authorList>
            <person name="Chalasani D."/>
            <person name="Basu A."/>
            <person name="Pullabhotla S.V.S.R.N."/>
            <person name="Jorrin B."/>
            <person name="Neal A.L."/>
            <person name="Poole P.S."/>
            <person name="Podile A.R."/>
            <person name="Tkacz A."/>
        </authorList>
    </citation>
    <scope>NUCLEOTIDE SEQUENCE [LARGE SCALE GENOMIC DNA]</scope>
    <source>
        <strain evidence="9 10">HU56</strain>
    </source>
</reference>
<dbReference type="Proteomes" id="UP000717752">
    <property type="component" value="Unassembled WGS sequence"/>
</dbReference>
<accession>A0ABS7GS65</accession>
<comment type="similarity">
    <text evidence="2 6">Belongs to the cytochrome c oxidase subunit 3 family.</text>
</comment>
<keyword evidence="10" id="KW-1185">Reference proteome</keyword>
<evidence type="ECO:0000256" key="6">
    <source>
        <dbReference type="RuleBase" id="RU003376"/>
    </source>
</evidence>
<evidence type="ECO:0000256" key="7">
    <source>
        <dbReference type="SAM" id="Phobius"/>
    </source>
</evidence>
<evidence type="ECO:0000313" key="10">
    <source>
        <dbReference type="Proteomes" id="UP000717752"/>
    </source>
</evidence>
<dbReference type="RefSeq" id="WP_220333966.1">
    <property type="nucleotide sequence ID" value="NZ_JAEUAK010000003.1"/>
</dbReference>
<evidence type="ECO:0000313" key="9">
    <source>
        <dbReference type="EMBL" id="MBW9052527.1"/>
    </source>
</evidence>
<dbReference type="PANTHER" id="PTHR11403">
    <property type="entry name" value="CYTOCHROME C OXIDASE SUBUNIT III"/>
    <property type="match status" value="1"/>
</dbReference>
<comment type="subcellular location">
    <subcellularLocation>
        <location evidence="6">Cell membrane</location>
        <topology evidence="6">Multi-pass membrane protein</topology>
    </subcellularLocation>
    <subcellularLocation>
        <location evidence="1">Membrane</location>
        <topology evidence="1">Multi-pass membrane protein</topology>
    </subcellularLocation>
</comment>
<dbReference type="PROSITE" id="PS50253">
    <property type="entry name" value="COX3"/>
    <property type="match status" value="1"/>
</dbReference>
<gene>
    <name evidence="9" type="ORF">JNB85_08905</name>
</gene>
<evidence type="ECO:0000256" key="2">
    <source>
        <dbReference type="ARBA" id="ARBA00010581"/>
    </source>
</evidence>
<evidence type="ECO:0000256" key="1">
    <source>
        <dbReference type="ARBA" id="ARBA00004141"/>
    </source>
</evidence>